<dbReference type="Proteomes" id="UP001175353">
    <property type="component" value="Unassembled WGS sequence"/>
</dbReference>
<proteinExistence type="predicted"/>
<evidence type="ECO:0000256" key="1">
    <source>
        <dbReference type="SAM" id="MobiDB-lite"/>
    </source>
</evidence>
<evidence type="ECO:0000256" key="2">
    <source>
        <dbReference type="SAM" id="Phobius"/>
    </source>
</evidence>
<feature type="transmembrane region" description="Helical" evidence="2">
    <location>
        <begin position="242"/>
        <end position="261"/>
    </location>
</feature>
<gene>
    <name evidence="3" type="ORF">LTR91_025091</name>
</gene>
<evidence type="ECO:0000313" key="3">
    <source>
        <dbReference type="EMBL" id="KAK0951280.1"/>
    </source>
</evidence>
<accession>A0AAN6K3C0</accession>
<reference evidence="3" key="1">
    <citation type="submission" date="2023-06" db="EMBL/GenBank/DDBJ databases">
        <title>Black Yeasts Isolated from many extreme environments.</title>
        <authorList>
            <person name="Coleine C."/>
            <person name="Stajich J.E."/>
            <person name="Selbmann L."/>
        </authorList>
    </citation>
    <scope>NUCLEOTIDE SEQUENCE</scope>
    <source>
        <strain evidence="3">CCFEE 5200</strain>
    </source>
</reference>
<evidence type="ECO:0000313" key="4">
    <source>
        <dbReference type="Proteomes" id="UP001175353"/>
    </source>
</evidence>
<feature type="compositionally biased region" description="Polar residues" evidence="1">
    <location>
        <begin position="213"/>
        <end position="231"/>
    </location>
</feature>
<protein>
    <submittedName>
        <fullName evidence="3">Uncharacterized protein</fullName>
    </submittedName>
</protein>
<keyword evidence="2" id="KW-0472">Membrane</keyword>
<keyword evidence="2" id="KW-1133">Transmembrane helix</keyword>
<comment type="caution">
    <text evidence="3">The sequence shown here is derived from an EMBL/GenBank/DDBJ whole genome shotgun (WGS) entry which is preliminary data.</text>
</comment>
<feature type="region of interest" description="Disordered" evidence="1">
    <location>
        <begin position="205"/>
        <end position="231"/>
    </location>
</feature>
<sequence>MVIGRTSNVPPLLAVIQGSGSTATVYPGAAETTSGKAVSDSPARIALSGMQTTAPMALSTTKSTMQAVFTVGGAALTAVETMSGSAYATVVGSTTSVNGPVPGSGISAAATFTSPTTTASVLIDVEAISTLNSRIVTVYQVASSPSIVEFDGTRLFVGGSSVAGDGHTISADPNGMIDDGTLIPWTTTTVSGDVSEMSKLQASSLGPWAEGTTPATTQVGTASTTGQQNPALNPTAAGASSIAALGLMAMCILFACAFALMR</sequence>
<dbReference type="EMBL" id="JAUJLE010000712">
    <property type="protein sequence ID" value="KAK0951280.1"/>
    <property type="molecule type" value="Genomic_DNA"/>
</dbReference>
<keyword evidence="2" id="KW-0812">Transmembrane</keyword>
<dbReference type="AlphaFoldDB" id="A0AAN6K3C0"/>
<keyword evidence="4" id="KW-1185">Reference proteome</keyword>
<name>A0AAN6K3C0_9PEZI</name>
<organism evidence="3 4">
    <name type="scientific">Friedmanniomyces endolithicus</name>
    <dbReference type="NCBI Taxonomy" id="329885"/>
    <lineage>
        <taxon>Eukaryota</taxon>
        <taxon>Fungi</taxon>
        <taxon>Dikarya</taxon>
        <taxon>Ascomycota</taxon>
        <taxon>Pezizomycotina</taxon>
        <taxon>Dothideomycetes</taxon>
        <taxon>Dothideomycetidae</taxon>
        <taxon>Mycosphaerellales</taxon>
        <taxon>Teratosphaeriaceae</taxon>
        <taxon>Friedmanniomyces</taxon>
    </lineage>
</organism>